<gene>
    <name evidence="2" type="ORF">BofuT4_uP027620.1</name>
</gene>
<dbReference type="HOGENOM" id="CLU_2867415_0_0_1"/>
<evidence type="ECO:0000313" key="2">
    <source>
        <dbReference type="EMBL" id="CCD49392.1"/>
    </source>
</evidence>
<proteinExistence type="predicted"/>
<dbReference type="InParanoid" id="G2YA15"/>
<accession>G2YA15</accession>
<keyword evidence="2" id="KW-0645">Protease</keyword>
<dbReference type="InterPro" id="IPR013595">
    <property type="entry name" value="Pept_S33_TAP-like_C"/>
</dbReference>
<dbReference type="AlphaFoldDB" id="G2YA15"/>
<dbReference type="STRING" id="999810.G2YA15"/>
<reference evidence="3" key="1">
    <citation type="journal article" date="2011" name="PLoS Genet.">
        <title>Genomic analysis of the necrotrophic fungal pathogens Sclerotinia sclerotiorum and Botrytis cinerea.</title>
        <authorList>
            <person name="Amselem J."/>
            <person name="Cuomo C.A."/>
            <person name="van Kan J.A."/>
            <person name="Viaud M."/>
            <person name="Benito E.P."/>
            <person name="Couloux A."/>
            <person name="Coutinho P.M."/>
            <person name="de Vries R.P."/>
            <person name="Dyer P.S."/>
            <person name="Fillinger S."/>
            <person name="Fournier E."/>
            <person name="Gout L."/>
            <person name="Hahn M."/>
            <person name="Kohn L."/>
            <person name="Lapalu N."/>
            <person name="Plummer K.M."/>
            <person name="Pradier J.M."/>
            <person name="Quevillon E."/>
            <person name="Sharon A."/>
            <person name="Simon A."/>
            <person name="ten Have A."/>
            <person name="Tudzynski B."/>
            <person name="Tudzynski P."/>
            <person name="Wincker P."/>
            <person name="Andrew M."/>
            <person name="Anthouard V."/>
            <person name="Beever R.E."/>
            <person name="Beffa R."/>
            <person name="Benoit I."/>
            <person name="Bouzid O."/>
            <person name="Brault B."/>
            <person name="Chen Z."/>
            <person name="Choquer M."/>
            <person name="Collemare J."/>
            <person name="Cotton P."/>
            <person name="Danchin E.G."/>
            <person name="Da Silva C."/>
            <person name="Gautier A."/>
            <person name="Giraud C."/>
            <person name="Giraud T."/>
            <person name="Gonzalez C."/>
            <person name="Grossetete S."/>
            <person name="Guldener U."/>
            <person name="Henrissat B."/>
            <person name="Howlett B.J."/>
            <person name="Kodira C."/>
            <person name="Kretschmer M."/>
            <person name="Lappartient A."/>
            <person name="Leroch M."/>
            <person name="Levis C."/>
            <person name="Mauceli E."/>
            <person name="Neuveglise C."/>
            <person name="Oeser B."/>
            <person name="Pearson M."/>
            <person name="Poulain J."/>
            <person name="Poussereau N."/>
            <person name="Quesneville H."/>
            <person name="Rascle C."/>
            <person name="Schumacher J."/>
            <person name="Segurens B."/>
            <person name="Sexton A."/>
            <person name="Silva E."/>
            <person name="Sirven C."/>
            <person name="Soanes D.M."/>
            <person name="Talbot N.J."/>
            <person name="Templeton M."/>
            <person name="Yandava C."/>
            <person name="Yarden O."/>
            <person name="Zeng Q."/>
            <person name="Rollins J.A."/>
            <person name="Lebrun M.H."/>
            <person name="Dickman M."/>
        </authorList>
    </citation>
    <scope>NUCLEOTIDE SEQUENCE [LARGE SCALE GENOMIC DNA]</scope>
    <source>
        <strain evidence="3">T4</strain>
    </source>
</reference>
<feature type="domain" description="Peptidase S33 tripeptidyl aminopeptidase-like C-terminal" evidence="1">
    <location>
        <begin position="3"/>
        <end position="42"/>
    </location>
</feature>
<dbReference type="GO" id="GO:0004177">
    <property type="term" value="F:aminopeptidase activity"/>
    <property type="evidence" value="ECO:0007669"/>
    <property type="project" value="UniProtKB-KW"/>
</dbReference>
<keyword evidence="2" id="KW-0378">Hydrolase</keyword>
<evidence type="ECO:0000313" key="3">
    <source>
        <dbReference type="Proteomes" id="UP000008177"/>
    </source>
</evidence>
<sequence length="64" mass="7067">MFRLLTIEAIGHTSMAANNSCANEKIYHYFQTGNLPGHDSRCVVEVGPFGVTPESSVVAEKDYY</sequence>
<dbReference type="EMBL" id="FQ790302">
    <property type="protein sequence ID" value="CCD49392.1"/>
    <property type="molecule type" value="Genomic_DNA"/>
</dbReference>
<keyword evidence="2" id="KW-0031">Aminopeptidase</keyword>
<organism evidence="2 3">
    <name type="scientific">Botryotinia fuckeliana (strain T4)</name>
    <name type="common">Noble rot fungus</name>
    <name type="synonym">Botrytis cinerea</name>
    <dbReference type="NCBI Taxonomy" id="999810"/>
    <lineage>
        <taxon>Eukaryota</taxon>
        <taxon>Fungi</taxon>
        <taxon>Dikarya</taxon>
        <taxon>Ascomycota</taxon>
        <taxon>Pezizomycotina</taxon>
        <taxon>Leotiomycetes</taxon>
        <taxon>Helotiales</taxon>
        <taxon>Sclerotiniaceae</taxon>
        <taxon>Botrytis</taxon>
    </lineage>
</organism>
<protein>
    <submittedName>
        <fullName evidence="2">Similar to prolyl aminopeptidase (Secreted protein)</fullName>
    </submittedName>
</protein>
<dbReference type="Proteomes" id="UP000008177">
    <property type="component" value="Unplaced contigs"/>
</dbReference>
<dbReference type="Pfam" id="PF08386">
    <property type="entry name" value="Abhydrolase_4"/>
    <property type="match status" value="1"/>
</dbReference>
<name>G2YA15_BOTF4</name>
<evidence type="ECO:0000259" key="1">
    <source>
        <dbReference type="Pfam" id="PF08386"/>
    </source>
</evidence>